<feature type="transmembrane region" description="Helical" evidence="1">
    <location>
        <begin position="396"/>
        <end position="414"/>
    </location>
</feature>
<dbReference type="HOGENOM" id="CLU_632977_0_0_0"/>
<name>C1F6P2_ACIC5</name>
<keyword evidence="1" id="KW-0472">Membrane</keyword>
<keyword evidence="1" id="KW-0812">Transmembrane</keyword>
<dbReference type="EMBL" id="CP001472">
    <property type="protein sequence ID" value="ACO33370.1"/>
    <property type="molecule type" value="Genomic_DNA"/>
</dbReference>
<dbReference type="InParanoid" id="C1F6P2"/>
<accession>C1F6P2</accession>
<protein>
    <submittedName>
        <fullName evidence="2">Uncharacterized protein</fullName>
    </submittedName>
</protein>
<keyword evidence="1" id="KW-1133">Transmembrane helix</keyword>
<evidence type="ECO:0000313" key="2">
    <source>
        <dbReference type="EMBL" id="ACO33370.1"/>
    </source>
</evidence>
<evidence type="ECO:0000256" key="1">
    <source>
        <dbReference type="SAM" id="Phobius"/>
    </source>
</evidence>
<dbReference type="STRING" id="240015.ACP_1549"/>
<reference evidence="2 3" key="1">
    <citation type="journal article" date="2009" name="Appl. Environ. Microbiol.">
        <title>Three genomes from the phylum Acidobacteria provide insight into the lifestyles of these microorganisms in soils.</title>
        <authorList>
            <person name="Ward N.L."/>
            <person name="Challacombe J.F."/>
            <person name="Janssen P.H."/>
            <person name="Henrissat B."/>
            <person name="Coutinho P.M."/>
            <person name="Wu M."/>
            <person name="Xie G."/>
            <person name="Haft D.H."/>
            <person name="Sait M."/>
            <person name="Badger J."/>
            <person name="Barabote R.D."/>
            <person name="Bradley B."/>
            <person name="Brettin T.S."/>
            <person name="Brinkac L.M."/>
            <person name="Bruce D."/>
            <person name="Creasy T."/>
            <person name="Daugherty S.C."/>
            <person name="Davidsen T.M."/>
            <person name="DeBoy R.T."/>
            <person name="Detter J.C."/>
            <person name="Dodson R.J."/>
            <person name="Durkin A.S."/>
            <person name="Ganapathy A."/>
            <person name="Gwinn-Giglio M."/>
            <person name="Han C.S."/>
            <person name="Khouri H."/>
            <person name="Kiss H."/>
            <person name="Kothari S.P."/>
            <person name="Madupu R."/>
            <person name="Nelson K.E."/>
            <person name="Nelson W.C."/>
            <person name="Paulsen I."/>
            <person name="Penn K."/>
            <person name="Ren Q."/>
            <person name="Rosovitz M.J."/>
            <person name="Selengut J.D."/>
            <person name="Shrivastava S."/>
            <person name="Sullivan S.A."/>
            <person name="Tapia R."/>
            <person name="Thompson L.S."/>
            <person name="Watkins K.L."/>
            <person name="Yang Q."/>
            <person name="Yu C."/>
            <person name="Zafar N."/>
            <person name="Zhou L."/>
            <person name="Kuske C.R."/>
        </authorList>
    </citation>
    <scope>NUCLEOTIDE SEQUENCE [LARGE SCALE GENOMIC DNA]</scope>
    <source>
        <strain evidence="3">ATCC 51196 / DSM 11244 / BCRC 80197 / JCM 7670 / NBRC 15755 / NCIMB 13165 / 161</strain>
    </source>
</reference>
<organism evidence="2 3">
    <name type="scientific">Acidobacterium capsulatum (strain ATCC 51196 / DSM 11244 / BCRC 80197 / JCM 7670 / NBRC 15755 / NCIMB 13165 / 161)</name>
    <dbReference type="NCBI Taxonomy" id="240015"/>
    <lineage>
        <taxon>Bacteria</taxon>
        <taxon>Pseudomonadati</taxon>
        <taxon>Acidobacteriota</taxon>
        <taxon>Terriglobia</taxon>
        <taxon>Terriglobales</taxon>
        <taxon>Acidobacteriaceae</taxon>
        <taxon>Acidobacterium</taxon>
    </lineage>
</organism>
<feature type="transmembrane region" description="Helical" evidence="1">
    <location>
        <begin position="365"/>
        <end position="390"/>
    </location>
</feature>
<proteinExistence type="predicted"/>
<gene>
    <name evidence="2" type="ordered locus">ACP_1549</name>
</gene>
<feature type="transmembrane region" description="Helical" evidence="1">
    <location>
        <begin position="84"/>
        <end position="105"/>
    </location>
</feature>
<evidence type="ECO:0000313" key="3">
    <source>
        <dbReference type="Proteomes" id="UP000002207"/>
    </source>
</evidence>
<sequence>MIRARRIADQFVAAALLQVASGLVPRGQREEWRAEWKGEIWQVIHASSADWQGTVFTCGAFKDAYLLRTDGRKPRAFHALAHGSALRCLALIFVVGLVGFLTCIASPSARMALAPSSSDTTRTVLISGDRGYRGIEVPSVRIADYRRWRTETRHLYSAMAFYQPSVESVTAGKHSLKHVKVAVASQSMLSFLNLTPALKVALEQNQSTHPLLLVTSNLYQALFHGKSDAITRSIQVGGQRVTITSVVTGEAWPLPSSITAWLIEPPNVLNRISAASRGFVVARVNPGGSAASLGSCWYMFVPQPEGGLSRFTCIAISGILHAPIWVLWEMLCLALAALPATTPLDLGDYPHHPNRHFALSTIPRWIFFAFKIALIVPSVCFWSIALAYYANPLGSLAAVYIQMVVAFLGFLFAFRWAWRDQRRRCPVCLQLLSNPAHVGRASHSFLDWSGTEWICSKGHGFLHIPEIPTSWLSIQCWLHMNPSWHSLFSDTCIE</sequence>
<dbReference type="AlphaFoldDB" id="C1F6P2"/>
<dbReference type="KEGG" id="aca:ACP_1549"/>
<dbReference type="eggNOG" id="ENOG50336BD">
    <property type="taxonomic scope" value="Bacteria"/>
</dbReference>
<keyword evidence="3" id="KW-1185">Reference proteome</keyword>
<dbReference type="Proteomes" id="UP000002207">
    <property type="component" value="Chromosome"/>
</dbReference>